<dbReference type="EMBL" id="BORQ01000011">
    <property type="protein sequence ID" value="GIO34535.1"/>
    <property type="molecule type" value="Genomic_DNA"/>
</dbReference>
<dbReference type="Proteomes" id="UP000679779">
    <property type="component" value="Unassembled WGS sequence"/>
</dbReference>
<keyword evidence="4" id="KW-1185">Reference proteome</keyword>
<dbReference type="InterPro" id="IPR002508">
    <property type="entry name" value="MurNAc-LAA_cat"/>
</dbReference>
<accession>A0A919XQA2</accession>
<comment type="caution">
    <text evidence="3">The sequence shown here is derived from an EMBL/GenBank/DDBJ whole genome shotgun (WGS) entry which is preliminary data.</text>
</comment>
<dbReference type="CDD" id="cd02696">
    <property type="entry name" value="MurNAc-LAA"/>
    <property type="match status" value="1"/>
</dbReference>
<dbReference type="GO" id="GO:0009253">
    <property type="term" value="P:peptidoglycan catabolic process"/>
    <property type="evidence" value="ECO:0007669"/>
    <property type="project" value="InterPro"/>
</dbReference>
<dbReference type="Gene3D" id="3.40.630.40">
    <property type="entry name" value="Zn-dependent exopeptidases"/>
    <property type="match status" value="1"/>
</dbReference>
<evidence type="ECO:0000313" key="3">
    <source>
        <dbReference type="EMBL" id="GIO34535.1"/>
    </source>
</evidence>
<dbReference type="AlphaFoldDB" id="A0A919XQA2"/>
<dbReference type="SMART" id="SM00646">
    <property type="entry name" value="Ami_3"/>
    <property type="match status" value="1"/>
</dbReference>
<evidence type="ECO:0000256" key="1">
    <source>
        <dbReference type="ARBA" id="ARBA00022801"/>
    </source>
</evidence>
<feature type="domain" description="MurNAc-LAA" evidence="2">
    <location>
        <begin position="123"/>
        <end position="231"/>
    </location>
</feature>
<keyword evidence="1" id="KW-0378">Hydrolase</keyword>
<dbReference type="PANTHER" id="PTHR30404">
    <property type="entry name" value="N-ACETYLMURAMOYL-L-ALANINE AMIDASE"/>
    <property type="match status" value="1"/>
</dbReference>
<dbReference type="SUPFAM" id="SSF53187">
    <property type="entry name" value="Zn-dependent exopeptidases"/>
    <property type="match status" value="1"/>
</dbReference>
<organism evidence="3 4">
    <name type="scientific">Paenibacillus albilobatus</name>
    <dbReference type="NCBI Taxonomy" id="2716884"/>
    <lineage>
        <taxon>Bacteria</taxon>
        <taxon>Bacillati</taxon>
        <taxon>Bacillota</taxon>
        <taxon>Bacilli</taxon>
        <taxon>Bacillales</taxon>
        <taxon>Paenibacillaceae</taxon>
        <taxon>Paenibacillus</taxon>
    </lineage>
</organism>
<dbReference type="RefSeq" id="WP_160044967.1">
    <property type="nucleotide sequence ID" value="NZ_BORQ01000011.1"/>
</dbReference>
<evidence type="ECO:0000259" key="2">
    <source>
        <dbReference type="SMART" id="SM00646"/>
    </source>
</evidence>
<gene>
    <name evidence="3" type="ORF">J2TS6_56760</name>
</gene>
<dbReference type="InterPro" id="IPR050695">
    <property type="entry name" value="N-acetylmuramoyl_amidase_3"/>
</dbReference>
<reference evidence="3" key="1">
    <citation type="submission" date="2021-03" db="EMBL/GenBank/DDBJ databases">
        <title>Antimicrobial resistance genes in bacteria isolated from Japanese honey, and their potential for conferring macrolide and lincosamide resistance in the American foulbrood pathogen Paenibacillus larvae.</title>
        <authorList>
            <person name="Okamoto M."/>
            <person name="Kumagai M."/>
            <person name="Kanamori H."/>
            <person name="Takamatsu D."/>
        </authorList>
    </citation>
    <scope>NUCLEOTIDE SEQUENCE</scope>
    <source>
        <strain evidence="3">J2TS6</strain>
    </source>
</reference>
<dbReference type="Pfam" id="PF01520">
    <property type="entry name" value="Amidase_3"/>
    <property type="match status" value="1"/>
</dbReference>
<dbReference type="GO" id="GO:0030288">
    <property type="term" value="C:outer membrane-bounded periplasmic space"/>
    <property type="evidence" value="ECO:0007669"/>
    <property type="project" value="TreeGrafter"/>
</dbReference>
<dbReference type="PANTHER" id="PTHR30404:SF0">
    <property type="entry name" value="N-ACETYLMURAMOYL-L-ALANINE AMIDASE AMIC"/>
    <property type="match status" value="1"/>
</dbReference>
<dbReference type="GO" id="GO:0008745">
    <property type="term" value="F:N-acetylmuramoyl-L-alanine amidase activity"/>
    <property type="evidence" value="ECO:0007669"/>
    <property type="project" value="InterPro"/>
</dbReference>
<name>A0A919XQA2_9BACL</name>
<evidence type="ECO:0000313" key="4">
    <source>
        <dbReference type="Proteomes" id="UP000679779"/>
    </source>
</evidence>
<protein>
    <recommendedName>
        <fullName evidence="2">MurNAc-LAA domain-containing protein</fullName>
    </recommendedName>
</protein>
<sequence>MRKAILVATFLLSAALIVLLCNIRSGDGTASRGKNEQNHQMIRLLSENRAVSHQPGTPYKIVIDAGHGGKDRGATGASGRFEKDLTLQLALKVEELAKQEPGIEVYLTRADDRFISSIDRARPKFANDLGTDLFISIHGNTYEDPSVSGTETYYYHEDSRPLAEIMQRHVVETSGFRDRGVKKENYFVVKDTFMPAVLIETGYVTNPQEEEQMQNSGVQYRIAGSILDGIKEYLKLG</sequence>
<proteinExistence type="predicted"/>